<dbReference type="InterPro" id="IPR036526">
    <property type="entry name" value="C-N_Hydrolase_sf"/>
</dbReference>
<protein>
    <submittedName>
        <fullName evidence="2">Amidohydrolase</fullName>
    </submittedName>
</protein>
<dbReference type="InterPro" id="IPR052737">
    <property type="entry name" value="Omega-amidase_YafV"/>
</dbReference>
<name>A0ABV8ZU25_9NEIS</name>
<comment type="caution">
    <text evidence="2">The sequence shown here is derived from an EMBL/GenBank/DDBJ whole genome shotgun (WGS) entry which is preliminary data.</text>
</comment>
<proteinExistence type="predicted"/>
<dbReference type="EMBL" id="JBHSEK010000006">
    <property type="protein sequence ID" value="MFC4490341.1"/>
    <property type="molecule type" value="Genomic_DNA"/>
</dbReference>
<evidence type="ECO:0000313" key="2">
    <source>
        <dbReference type="EMBL" id="MFC4490341.1"/>
    </source>
</evidence>
<evidence type="ECO:0000313" key="3">
    <source>
        <dbReference type="Proteomes" id="UP001595999"/>
    </source>
</evidence>
<dbReference type="PANTHER" id="PTHR47799:SF1">
    <property type="entry name" value="OMEGA-AMIDASE YAFV"/>
    <property type="match status" value="1"/>
</dbReference>
<keyword evidence="3" id="KW-1185">Reference proteome</keyword>
<dbReference type="Proteomes" id="UP001595999">
    <property type="component" value="Unassembled WGS sequence"/>
</dbReference>
<dbReference type="CDD" id="cd07575">
    <property type="entry name" value="Xc-1258_like"/>
    <property type="match status" value="1"/>
</dbReference>
<gene>
    <name evidence="2" type="ORF">ACFO0R_11970</name>
</gene>
<dbReference type="RefSeq" id="WP_231461340.1">
    <property type="nucleotide sequence ID" value="NZ_JAJOHW010000029.1"/>
</dbReference>
<dbReference type="SUPFAM" id="SSF56317">
    <property type="entry name" value="Carbon-nitrogen hydrolase"/>
    <property type="match status" value="1"/>
</dbReference>
<dbReference type="Pfam" id="PF00795">
    <property type="entry name" value="CN_hydrolase"/>
    <property type="match status" value="1"/>
</dbReference>
<dbReference type="PROSITE" id="PS50263">
    <property type="entry name" value="CN_HYDROLASE"/>
    <property type="match status" value="1"/>
</dbReference>
<feature type="domain" description="CN hydrolase" evidence="1">
    <location>
        <begin position="6"/>
        <end position="237"/>
    </location>
</feature>
<dbReference type="NCBIfam" id="NF007757">
    <property type="entry name" value="PRK10438.1"/>
    <property type="match status" value="1"/>
</dbReference>
<reference evidence="3" key="1">
    <citation type="journal article" date="2019" name="Int. J. Syst. Evol. Microbiol.">
        <title>The Global Catalogue of Microorganisms (GCM) 10K type strain sequencing project: providing services to taxonomists for standard genome sequencing and annotation.</title>
        <authorList>
            <consortium name="The Broad Institute Genomics Platform"/>
            <consortium name="The Broad Institute Genome Sequencing Center for Infectious Disease"/>
            <person name="Wu L."/>
            <person name="Ma J."/>
        </authorList>
    </citation>
    <scope>NUCLEOTIDE SEQUENCE [LARGE SCALE GENOMIC DNA]</scope>
    <source>
        <strain evidence="3">CGMCC 4.7608</strain>
    </source>
</reference>
<organism evidence="2 3">
    <name type="scientific">Chromobacterium aquaticum</name>
    <dbReference type="NCBI Taxonomy" id="467180"/>
    <lineage>
        <taxon>Bacteria</taxon>
        <taxon>Pseudomonadati</taxon>
        <taxon>Pseudomonadota</taxon>
        <taxon>Betaproteobacteria</taxon>
        <taxon>Neisseriales</taxon>
        <taxon>Chromobacteriaceae</taxon>
        <taxon>Chromobacterium</taxon>
    </lineage>
</organism>
<dbReference type="Gene3D" id="3.60.110.10">
    <property type="entry name" value="Carbon-nitrogen hydrolase"/>
    <property type="match status" value="1"/>
</dbReference>
<sequence>MPNQDLAVTLVQSDIAWESVDQNLQRMERHLSVVNDSQLIVLPEMFTTGFSMRPEKIAETMDGKAVQWLRDTARAKRADLVGSVAIEDQGRYYNRLLWAKADGSLFSYDKKHLFSFAGEHEHYTAGDAPLIVKVDGWSVAAFVCYDLRFPVWSRNNKSQYDLALYIASWPERRSKHWQTLLPARAIENQAFVIGVNRVGVDGNDIRYSGDSMLIDPLGDTLYHGRQLESVHQARLSRAQLDDVRAQFPFLKDADRYQLV</sequence>
<evidence type="ECO:0000259" key="1">
    <source>
        <dbReference type="PROSITE" id="PS50263"/>
    </source>
</evidence>
<dbReference type="PANTHER" id="PTHR47799">
    <property type="entry name" value="OMEGA-AMIDASE YAFV"/>
    <property type="match status" value="1"/>
</dbReference>
<accession>A0ABV8ZU25</accession>
<dbReference type="InterPro" id="IPR003010">
    <property type="entry name" value="C-N_Hydrolase"/>
</dbReference>